<dbReference type="PANTHER" id="PTHR23362">
    <property type="entry name" value="L-PLASTIN-RELATED"/>
    <property type="match status" value="1"/>
</dbReference>
<dbReference type="InterPro" id="IPR053315">
    <property type="entry name" value="Peptidase_C14A"/>
</dbReference>
<feature type="compositionally biased region" description="Low complexity" evidence="1">
    <location>
        <begin position="596"/>
        <end position="608"/>
    </location>
</feature>
<accession>G0NIZ5</accession>
<reference evidence="4" key="1">
    <citation type="submission" date="2011-07" db="EMBL/GenBank/DDBJ databases">
        <authorList>
            <consortium name="Caenorhabditis brenneri Sequencing and Analysis Consortium"/>
            <person name="Wilson R.K."/>
        </authorList>
    </citation>
    <scope>NUCLEOTIDE SEQUENCE [LARGE SCALE GENOMIC DNA]</scope>
    <source>
        <strain evidence="4">PB2801</strain>
    </source>
</reference>
<feature type="domain" description="SPK" evidence="2">
    <location>
        <begin position="155"/>
        <end position="271"/>
    </location>
</feature>
<keyword evidence="4" id="KW-1185">Reference proteome</keyword>
<feature type="region of interest" description="Disordered" evidence="1">
    <location>
        <begin position="588"/>
        <end position="646"/>
    </location>
</feature>
<dbReference type="SMART" id="SM00583">
    <property type="entry name" value="SPK"/>
    <property type="match status" value="2"/>
</dbReference>
<dbReference type="PANTHER" id="PTHR23362:SF9">
    <property type="entry name" value="SPK DOMAIN-CONTAINING PROTEIN"/>
    <property type="match status" value="1"/>
</dbReference>
<dbReference type="eggNOG" id="ENOG502TGE1">
    <property type="taxonomic scope" value="Eukaryota"/>
</dbReference>
<evidence type="ECO:0000313" key="3">
    <source>
        <dbReference type="EMBL" id="EGT32085.1"/>
    </source>
</evidence>
<gene>
    <name evidence="3" type="ORF">CAEBREN_15472</name>
</gene>
<dbReference type="Pfam" id="PF04435">
    <property type="entry name" value="SPK"/>
    <property type="match status" value="3"/>
</dbReference>
<dbReference type="InterPro" id="IPR006570">
    <property type="entry name" value="SPK_dom"/>
</dbReference>
<dbReference type="OrthoDB" id="5827265at2759"/>
<dbReference type="EMBL" id="GL379893">
    <property type="protein sequence ID" value="EGT32085.1"/>
    <property type="molecule type" value="Genomic_DNA"/>
</dbReference>
<evidence type="ECO:0000313" key="4">
    <source>
        <dbReference type="Proteomes" id="UP000008068"/>
    </source>
</evidence>
<dbReference type="FunCoup" id="G0NIZ5">
    <property type="interactions" value="1606"/>
</dbReference>
<name>G0NIZ5_CAEBE</name>
<proteinExistence type="predicted"/>
<dbReference type="AlphaFoldDB" id="G0NIZ5"/>
<organism evidence="4">
    <name type="scientific">Caenorhabditis brenneri</name>
    <name type="common">Nematode worm</name>
    <dbReference type="NCBI Taxonomy" id="135651"/>
    <lineage>
        <taxon>Eukaryota</taxon>
        <taxon>Metazoa</taxon>
        <taxon>Ecdysozoa</taxon>
        <taxon>Nematoda</taxon>
        <taxon>Chromadorea</taxon>
        <taxon>Rhabditida</taxon>
        <taxon>Rhabditina</taxon>
        <taxon>Rhabditomorpha</taxon>
        <taxon>Rhabditoidea</taxon>
        <taxon>Rhabditidae</taxon>
        <taxon>Peloderinae</taxon>
        <taxon>Caenorhabditis</taxon>
    </lineage>
</organism>
<dbReference type="InParanoid" id="G0NIZ5"/>
<feature type="domain" description="SPK" evidence="2">
    <location>
        <begin position="29"/>
        <end position="146"/>
    </location>
</feature>
<dbReference type="OMA" id="VCYLANI"/>
<dbReference type="HOGENOM" id="CLU_391399_0_0_1"/>
<feature type="compositionally biased region" description="Polar residues" evidence="1">
    <location>
        <begin position="614"/>
        <end position="631"/>
    </location>
</feature>
<evidence type="ECO:0000259" key="2">
    <source>
        <dbReference type="SMART" id="SM00583"/>
    </source>
</evidence>
<protein>
    <recommendedName>
        <fullName evidence="2">SPK domain-containing protein</fullName>
    </recommendedName>
</protein>
<sequence length="705" mass="80943">MQHVIGLGPRGHDTYTEHELINLPFTWIEDEAIWQFLWHRIHDTRTRQIEKCSIDTKSMRTWETFRSHTGSGRPLWKLKNYFQDQLAPSLPTAFLAEDTKLELYFGLGIPINMDFYNSFRKDAYMEVDNLGRINRFIGENGLHLAAHRYRSGTGMCEPMWEFLRQRIQCQQTGKLIHPTEMPCEFSLWKEYKDTHSVAIGVQALLKIYREEMVPQIHQTNFDLTTKAGLCFVLRIPVIPELLNELRKIAVVNINSLRRIVYYDQHGANMKWFYNECAATERNNFRRSAFTEQEEIAMFTFVYHKIQDHKTKRIRRDKSILQSRELWVEFDKTNRVHREPTTYMRRFKSIMLPVCYLANISKMMKMALHFALEIPVHEDLLKELRKTAIIELNREGCIIGYKERKKRVISGTSENPEVLIDLEEEPAPKIQKADDDIIALDDVKPASEINDSEIELLLQHDNASENLGDLIPEDELLMIEDPTFTGSEDPSAPEPTEEIHREVEKLIDQMVSELDMGEQKEPEFLTVEASEVFKVESLNTDSQESFVTAPNSPLDVENHLIPSAPKASETLQLKSEFGSIILESSEAAKVVSDAPESSENVLESSSLTEIAVDTLESSETPESIENQESASESPKPLEAESQTLSQKRSVSSVNTVIHLGLLESPELAPQDDDDEDSMSIIEIKEVIEEIIQTIEAQQCINSSLQI</sequence>
<evidence type="ECO:0000256" key="1">
    <source>
        <dbReference type="SAM" id="MobiDB-lite"/>
    </source>
</evidence>
<dbReference type="Proteomes" id="UP000008068">
    <property type="component" value="Unassembled WGS sequence"/>
</dbReference>